<feature type="compositionally biased region" description="Acidic residues" evidence="7">
    <location>
        <begin position="535"/>
        <end position="548"/>
    </location>
</feature>
<evidence type="ECO:0000256" key="3">
    <source>
        <dbReference type="ARBA" id="ARBA00022553"/>
    </source>
</evidence>
<dbReference type="InterPro" id="IPR036890">
    <property type="entry name" value="HATPase_C_sf"/>
</dbReference>
<dbReference type="GO" id="GO:0000155">
    <property type="term" value="F:phosphorelay sensor kinase activity"/>
    <property type="evidence" value="ECO:0007669"/>
    <property type="project" value="InterPro"/>
</dbReference>
<dbReference type="PANTHER" id="PTHR43047:SF62">
    <property type="entry name" value="SENSOR HISTIDINE KINASE DPIB"/>
    <property type="match status" value="1"/>
</dbReference>
<dbReference type="Pfam" id="PF03924">
    <property type="entry name" value="CHASE"/>
    <property type="match status" value="1"/>
</dbReference>
<reference evidence="12" key="1">
    <citation type="submission" date="2021-05" db="EMBL/GenBank/DDBJ databases">
        <title>The genome of the haptophyte Pavlova lutheri (Diacronema luteri, Pavlovales) - a model for lipid biosynthesis in eukaryotic algae.</title>
        <authorList>
            <person name="Hulatt C.J."/>
            <person name="Posewitz M.C."/>
        </authorList>
    </citation>
    <scope>NUCLEOTIDE SEQUENCE</scope>
    <source>
        <strain evidence="12">NIVA-4/92</strain>
    </source>
</reference>
<organism evidence="12 13">
    <name type="scientific">Diacronema lutheri</name>
    <name type="common">Unicellular marine alga</name>
    <name type="synonym">Monochrysis lutheri</name>
    <dbReference type="NCBI Taxonomy" id="2081491"/>
    <lineage>
        <taxon>Eukaryota</taxon>
        <taxon>Haptista</taxon>
        <taxon>Haptophyta</taxon>
        <taxon>Pavlovophyceae</taxon>
        <taxon>Pavlovales</taxon>
        <taxon>Pavlovaceae</taxon>
        <taxon>Diacronema</taxon>
    </lineage>
</organism>
<feature type="domain" description="Histidine kinase" evidence="9">
    <location>
        <begin position="428"/>
        <end position="835"/>
    </location>
</feature>
<keyword evidence="13" id="KW-1185">Reference proteome</keyword>
<feature type="compositionally biased region" description="Low complexity" evidence="7">
    <location>
        <begin position="633"/>
        <end position="647"/>
    </location>
</feature>
<dbReference type="SMART" id="SM00387">
    <property type="entry name" value="HATPase_c"/>
    <property type="match status" value="1"/>
</dbReference>
<evidence type="ECO:0000256" key="2">
    <source>
        <dbReference type="ARBA" id="ARBA00012438"/>
    </source>
</evidence>
<evidence type="ECO:0000256" key="7">
    <source>
        <dbReference type="SAM" id="MobiDB-lite"/>
    </source>
</evidence>
<dbReference type="PROSITE" id="PS50110">
    <property type="entry name" value="RESPONSE_REGULATORY"/>
    <property type="match status" value="1"/>
</dbReference>
<evidence type="ECO:0000259" key="9">
    <source>
        <dbReference type="PROSITE" id="PS50109"/>
    </source>
</evidence>
<dbReference type="PROSITE" id="PS50839">
    <property type="entry name" value="CHASE"/>
    <property type="match status" value="1"/>
</dbReference>
<dbReference type="GO" id="GO:0009927">
    <property type="term" value="F:histidine phosphotransfer kinase activity"/>
    <property type="evidence" value="ECO:0007669"/>
    <property type="project" value="TreeGrafter"/>
</dbReference>
<dbReference type="SMART" id="SM00448">
    <property type="entry name" value="REC"/>
    <property type="match status" value="1"/>
</dbReference>
<dbReference type="PROSITE" id="PS50109">
    <property type="entry name" value="HIS_KIN"/>
    <property type="match status" value="1"/>
</dbReference>
<dbReference type="Gene3D" id="3.30.565.10">
    <property type="entry name" value="Histidine kinase-like ATPase, C-terminal domain"/>
    <property type="match status" value="1"/>
</dbReference>
<dbReference type="InterPro" id="IPR036097">
    <property type="entry name" value="HisK_dim/P_sf"/>
</dbReference>
<protein>
    <recommendedName>
        <fullName evidence="2">histidine kinase</fullName>
        <ecNumber evidence="2">2.7.13.3</ecNumber>
    </recommendedName>
</protein>
<dbReference type="InterPro" id="IPR001789">
    <property type="entry name" value="Sig_transdc_resp-reg_receiver"/>
</dbReference>
<keyword evidence="8" id="KW-0812">Transmembrane</keyword>
<evidence type="ECO:0000256" key="1">
    <source>
        <dbReference type="ARBA" id="ARBA00000085"/>
    </source>
</evidence>
<gene>
    <name evidence="12" type="ORF">KFE25_001280</name>
</gene>
<dbReference type="EMBL" id="JAGTXO010000024">
    <property type="protein sequence ID" value="KAG8461662.1"/>
    <property type="molecule type" value="Genomic_DNA"/>
</dbReference>
<comment type="caution">
    <text evidence="12">The sequence shown here is derived from an EMBL/GenBank/DDBJ whole genome shotgun (WGS) entry which is preliminary data.</text>
</comment>
<dbReference type="InterPro" id="IPR004358">
    <property type="entry name" value="Sig_transdc_His_kin-like_C"/>
</dbReference>
<feature type="compositionally biased region" description="Gly residues" evidence="7">
    <location>
        <begin position="997"/>
        <end position="1013"/>
    </location>
</feature>
<dbReference type="SMART" id="SM01079">
    <property type="entry name" value="CHASE"/>
    <property type="match status" value="1"/>
</dbReference>
<feature type="region of interest" description="Disordered" evidence="7">
    <location>
        <begin position="930"/>
        <end position="950"/>
    </location>
</feature>
<dbReference type="CDD" id="cd00082">
    <property type="entry name" value="HisKA"/>
    <property type="match status" value="1"/>
</dbReference>
<feature type="domain" description="CHASE" evidence="11">
    <location>
        <begin position="134"/>
        <end position="272"/>
    </location>
</feature>
<sequence length="1199" mass="123678">MWRSAVEPSAPAPGTGQPAAKGWRRRLRGPIWLRDRRVLLALPMLGALVAIIAWQFGEGEVGEQHRRHVAVQSLADTYAIKLRQRLESAISATWSLGAVLAVLPANTSLAPGEFRDVAKQMVGAFRGITNLQLSPNGVVTYIFPLREADKRALGLNLLVGPSQRTQAIETIRAYPASSATVAGPIRLLQGGVGIVARHPVFSAHAPEFIDTQPFVDAAGTTHVVDCSTAALAADNCRFEGPRNSEGQPTFFWGFVTVLATVHDMFSATLDGLEAAPLDATGRLAQSGDAPPAGAERDASARANYTYQLRAAEPHESLADVDGIIARSLSAPADTQLEGAVVSAISLPQFSIELQLLVRPAGGFRTLSVDFAFKVVLVVCFAAASSLLVAALVVNSVRSTLHAHEAARADMREQREAAARTARALLIRSVLHDLRSPLLSISVIAHELGGATRASAHEGQLVATLKMCASFMESLLSDMLDWERIEAGRMEISLAPFHPAELLRGAVATFAHVGKQKRVDLVCVAVPARAPVVDSGGDDDDDDDDDEDSGGGGGARAGVEPDSATLLAQMPLLLGDVRRLQQCIHNGVSNALKFSPPGETVRVELSLEAVRAAPKRGARTALLFDGTADEGADPRPTSAATPAGAPAVAGGGRSHAADGVGGIGRRLARLGRAALGRRARVGPSADADAWRAGSATGGDGAAPRGGADGAGRVEASPSPPVAEHVLRVVVIDRGVGLSAADLASLHVSADSAAGDGAVGADGTDDGAECAGVADDNTAAAAGFLQVGAGRAQGNGATGLGLHITQQILHKHKGTFHLSSPGLGQGSTFELRVRLREAAAQRTEPRTPFASPPLIRRVIPATASASARFGRAAAGATVRGSGGGARPAAGDDAGGARSRACSHGSPRARALSAFKPPSDGSWRASIGLFPSRGGSRRCESERASKTGDQSAHMVYGASKTGEQDRSAHMAYGASKTGEQDRSAHMVYGASNGARARGAADGGGGGARGAAEGGGAATASAGAGAGADEDDGGGYRLLHVEDDAFLRFTLPLHAFGALHGAFDQAVDGADALARESAMRERTGGRSYDAVLIDNQMPTMGGTAATRELRRRGFDGLIIGLTGDMVGCDDRTQFEAAGLDMCLDKHSEGTQLLTKLLAEHRALVLARGGAIATRAARDSDVRQLRALTLDAARPDGGDIIGLA</sequence>
<dbReference type="Pfam" id="PF00512">
    <property type="entry name" value="HisKA"/>
    <property type="match status" value="1"/>
</dbReference>
<dbReference type="Gene3D" id="1.10.287.130">
    <property type="match status" value="1"/>
</dbReference>
<feature type="region of interest" description="Disordered" evidence="7">
    <location>
        <begin position="531"/>
        <end position="560"/>
    </location>
</feature>
<dbReference type="PRINTS" id="PR00344">
    <property type="entry name" value="BCTRLSENSOR"/>
</dbReference>
<dbReference type="InterPro" id="IPR005467">
    <property type="entry name" value="His_kinase_dom"/>
</dbReference>
<feature type="region of interest" description="Disordered" evidence="7">
    <location>
        <begin position="874"/>
        <end position="901"/>
    </location>
</feature>
<keyword evidence="5" id="KW-0418">Kinase</keyword>
<dbReference type="Gene3D" id="3.40.50.2300">
    <property type="match status" value="1"/>
</dbReference>
<evidence type="ECO:0000313" key="13">
    <source>
        <dbReference type="Proteomes" id="UP000751190"/>
    </source>
</evidence>
<feature type="region of interest" description="Disordered" evidence="7">
    <location>
        <begin position="1"/>
        <end position="22"/>
    </location>
</feature>
<dbReference type="SMART" id="SM00388">
    <property type="entry name" value="HisKA"/>
    <property type="match status" value="1"/>
</dbReference>
<dbReference type="PANTHER" id="PTHR43047">
    <property type="entry name" value="TWO-COMPONENT HISTIDINE PROTEIN KINASE"/>
    <property type="match status" value="1"/>
</dbReference>
<evidence type="ECO:0000259" key="11">
    <source>
        <dbReference type="PROSITE" id="PS50839"/>
    </source>
</evidence>
<evidence type="ECO:0000256" key="5">
    <source>
        <dbReference type="ARBA" id="ARBA00022777"/>
    </source>
</evidence>
<evidence type="ECO:0000259" key="10">
    <source>
        <dbReference type="PROSITE" id="PS50110"/>
    </source>
</evidence>
<keyword evidence="3 6" id="KW-0597">Phosphoprotein</keyword>
<proteinExistence type="predicted"/>
<dbReference type="InterPro" id="IPR003594">
    <property type="entry name" value="HATPase_dom"/>
</dbReference>
<dbReference type="Pfam" id="PF02518">
    <property type="entry name" value="HATPase_c"/>
    <property type="match status" value="1"/>
</dbReference>
<keyword evidence="4" id="KW-0808">Transferase</keyword>
<feature type="transmembrane region" description="Helical" evidence="8">
    <location>
        <begin position="38"/>
        <end position="57"/>
    </location>
</feature>
<evidence type="ECO:0000256" key="8">
    <source>
        <dbReference type="SAM" id="Phobius"/>
    </source>
</evidence>
<feature type="region of interest" description="Disordered" evidence="7">
    <location>
        <begin position="680"/>
        <end position="717"/>
    </location>
</feature>
<dbReference type="InterPro" id="IPR011006">
    <property type="entry name" value="CheY-like_superfamily"/>
</dbReference>
<dbReference type="GO" id="GO:0005886">
    <property type="term" value="C:plasma membrane"/>
    <property type="evidence" value="ECO:0007669"/>
    <property type="project" value="TreeGrafter"/>
</dbReference>
<keyword evidence="8" id="KW-0472">Membrane</keyword>
<evidence type="ECO:0000313" key="12">
    <source>
        <dbReference type="EMBL" id="KAG8461662.1"/>
    </source>
</evidence>
<accession>A0A8J6C4F3</accession>
<dbReference type="InterPro" id="IPR003661">
    <property type="entry name" value="HisK_dim/P_dom"/>
</dbReference>
<feature type="modified residue" description="4-aspartylphosphate" evidence="6">
    <location>
        <position position="1090"/>
    </location>
</feature>
<feature type="compositionally biased region" description="Basic and acidic residues" evidence="7">
    <location>
        <begin position="934"/>
        <end position="943"/>
    </location>
</feature>
<dbReference type="InterPro" id="IPR006189">
    <property type="entry name" value="CHASE_dom"/>
</dbReference>
<feature type="region of interest" description="Disordered" evidence="7">
    <location>
        <begin position="624"/>
        <end position="655"/>
    </location>
</feature>
<keyword evidence="8" id="KW-1133">Transmembrane helix</keyword>
<dbReference type="OrthoDB" id="540454at2759"/>
<comment type="catalytic activity">
    <reaction evidence="1">
        <text>ATP + protein L-histidine = ADP + protein N-phospho-L-histidine.</text>
        <dbReference type="EC" id="2.7.13.3"/>
    </reaction>
</comment>
<name>A0A8J6C4F3_DIALT</name>
<dbReference type="SUPFAM" id="SSF47384">
    <property type="entry name" value="Homodimeric domain of signal transducing histidine kinase"/>
    <property type="match status" value="1"/>
</dbReference>
<evidence type="ECO:0000256" key="6">
    <source>
        <dbReference type="PROSITE-ProRule" id="PRU00169"/>
    </source>
</evidence>
<dbReference type="SUPFAM" id="SSF55874">
    <property type="entry name" value="ATPase domain of HSP90 chaperone/DNA topoisomerase II/histidine kinase"/>
    <property type="match status" value="2"/>
</dbReference>
<dbReference type="AlphaFoldDB" id="A0A8J6C4F3"/>
<evidence type="ECO:0000256" key="4">
    <source>
        <dbReference type="ARBA" id="ARBA00022679"/>
    </source>
</evidence>
<dbReference type="SUPFAM" id="SSF52172">
    <property type="entry name" value="CheY-like"/>
    <property type="match status" value="1"/>
</dbReference>
<dbReference type="EC" id="2.7.13.3" evidence="2"/>
<dbReference type="Proteomes" id="UP000751190">
    <property type="component" value="Unassembled WGS sequence"/>
</dbReference>
<feature type="compositionally biased region" description="Low complexity" evidence="7">
    <location>
        <begin position="884"/>
        <end position="897"/>
    </location>
</feature>
<dbReference type="Pfam" id="PF00072">
    <property type="entry name" value="Response_reg"/>
    <property type="match status" value="1"/>
</dbReference>
<feature type="domain" description="Response regulatory" evidence="10">
    <location>
        <begin position="1033"/>
        <end position="1156"/>
    </location>
</feature>
<feature type="region of interest" description="Disordered" evidence="7">
    <location>
        <begin position="993"/>
        <end position="1025"/>
    </location>
</feature>